<protein>
    <submittedName>
        <fullName evidence="2">Uncharacterized protein</fullName>
    </submittedName>
</protein>
<evidence type="ECO:0000313" key="2">
    <source>
        <dbReference type="EnsemblMetazoa" id="CJA36534.1"/>
    </source>
</evidence>
<evidence type="ECO:0000313" key="3">
    <source>
        <dbReference type="Proteomes" id="UP000005237"/>
    </source>
</evidence>
<reference evidence="2" key="2">
    <citation type="submission" date="2022-06" db="UniProtKB">
        <authorList>
            <consortium name="EnsemblMetazoa"/>
        </authorList>
    </citation>
    <scope>IDENTIFICATION</scope>
    <source>
        <strain evidence="2">DF5081</strain>
    </source>
</reference>
<keyword evidence="3" id="KW-1185">Reference proteome</keyword>
<sequence length="104" mass="11388">MDIKWEPAEQLRAKLELAMKKNNGGEVGEERGMTLAESSGGERANTNLESEDGDEDDPVPLPVHTVRLSFGPIFVRPSVRRPSASFAVRPVRPTRNLALIGCAF</sequence>
<name>A0A8R1IHY5_CAEJA</name>
<accession>A0A8R1IHY5</accession>
<evidence type="ECO:0000256" key="1">
    <source>
        <dbReference type="SAM" id="MobiDB-lite"/>
    </source>
</evidence>
<dbReference type="Proteomes" id="UP000005237">
    <property type="component" value="Unassembled WGS sequence"/>
</dbReference>
<reference evidence="3" key="1">
    <citation type="submission" date="2010-08" db="EMBL/GenBank/DDBJ databases">
        <authorList>
            <consortium name="Caenorhabditis japonica Sequencing Consortium"/>
            <person name="Wilson R.K."/>
        </authorList>
    </citation>
    <scope>NUCLEOTIDE SEQUENCE [LARGE SCALE GENOMIC DNA]</scope>
    <source>
        <strain evidence="3">DF5081</strain>
    </source>
</reference>
<feature type="compositionally biased region" description="Acidic residues" evidence="1">
    <location>
        <begin position="49"/>
        <end position="58"/>
    </location>
</feature>
<dbReference type="EnsemblMetazoa" id="CJA36534.1">
    <property type="protein sequence ID" value="CJA36534.1"/>
    <property type="gene ID" value="WBGene00212381"/>
</dbReference>
<organism evidence="2 3">
    <name type="scientific">Caenorhabditis japonica</name>
    <dbReference type="NCBI Taxonomy" id="281687"/>
    <lineage>
        <taxon>Eukaryota</taxon>
        <taxon>Metazoa</taxon>
        <taxon>Ecdysozoa</taxon>
        <taxon>Nematoda</taxon>
        <taxon>Chromadorea</taxon>
        <taxon>Rhabditida</taxon>
        <taxon>Rhabditina</taxon>
        <taxon>Rhabditomorpha</taxon>
        <taxon>Rhabditoidea</taxon>
        <taxon>Rhabditidae</taxon>
        <taxon>Peloderinae</taxon>
        <taxon>Caenorhabditis</taxon>
    </lineage>
</organism>
<dbReference type="AlphaFoldDB" id="A0A8R1IHY5"/>
<proteinExistence type="predicted"/>
<feature type="region of interest" description="Disordered" evidence="1">
    <location>
        <begin position="21"/>
        <end position="62"/>
    </location>
</feature>